<feature type="compositionally biased region" description="Basic residues" evidence="11">
    <location>
        <begin position="7"/>
        <end position="17"/>
    </location>
</feature>
<name>B3XVX5_9EUKA</name>
<keyword evidence="6 10" id="KW-0067">ATP-binding</keyword>
<evidence type="ECO:0000256" key="1">
    <source>
        <dbReference type="ARBA" id="ARBA00004167"/>
    </source>
</evidence>
<dbReference type="PANTHER" id="PTHR24416">
    <property type="entry name" value="TYROSINE-PROTEIN KINASE RECEPTOR"/>
    <property type="match status" value="1"/>
</dbReference>
<proteinExistence type="evidence at transcript level"/>
<protein>
    <submittedName>
        <fullName evidence="13">Protein tyrosine kinase</fullName>
    </submittedName>
</protein>
<reference evidence="13" key="1">
    <citation type="journal article" date="2008" name="FEBS Lett.">
        <title>Ancient divergence of animal protein tyrosine kinase genes demonstrated by a gene family tree including choanoflagellate genes.</title>
        <authorList>
            <person name="Suga H."/>
            <person name="Sasaki G."/>
            <person name="Kuma K."/>
            <person name="Nishiyori H."/>
            <person name="Hirose N."/>
            <person name="Su Z.H."/>
            <person name="Iwabe N."/>
            <person name="Miyata T."/>
        </authorList>
    </citation>
    <scope>NUCLEOTIDE SEQUENCE</scope>
</reference>
<evidence type="ECO:0000256" key="10">
    <source>
        <dbReference type="PROSITE-ProRule" id="PRU10141"/>
    </source>
</evidence>
<keyword evidence="7" id="KW-0472">Membrane</keyword>
<dbReference type="InterPro" id="IPR011009">
    <property type="entry name" value="Kinase-like_dom_sf"/>
</dbReference>
<keyword evidence="4 10" id="KW-0547">Nucleotide-binding</keyword>
<dbReference type="GO" id="GO:0005886">
    <property type="term" value="C:plasma membrane"/>
    <property type="evidence" value="ECO:0007669"/>
    <property type="project" value="TreeGrafter"/>
</dbReference>
<dbReference type="GO" id="GO:0012505">
    <property type="term" value="C:endomembrane system"/>
    <property type="evidence" value="ECO:0007669"/>
    <property type="project" value="UniProtKB-SubCell"/>
</dbReference>
<accession>B3XVX5</accession>
<dbReference type="InterPro" id="IPR017441">
    <property type="entry name" value="Protein_kinase_ATP_BS"/>
</dbReference>
<evidence type="ECO:0000256" key="8">
    <source>
        <dbReference type="ARBA" id="ARBA00023137"/>
    </source>
</evidence>
<evidence type="ECO:0000256" key="11">
    <source>
        <dbReference type="SAM" id="MobiDB-lite"/>
    </source>
</evidence>
<organism evidence="13">
    <name type="scientific">Stephanoeca diplocostata</name>
    <dbReference type="NCBI Taxonomy" id="81535"/>
    <lineage>
        <taxon>Eukaryota</taxon>
        <taxon>Choanoflagellata</taxon>
        <taxon>Acanthoecida</taxon>
        <taxon>Stephanoecidae</taxon>
        <taxon>Stephanoeca</taxon>
    </lineage>
</organism>
<dbReference type="CDD" id="cd00192">
    <property type="entry name" value="PTKc"/>
    <property type="match status" value="1"/>
</dbReference>
<dbReference type="PANTHER" id="PTHR24416:SF600">
    <property type="entry name" value="PDGF- AND VEGF-RECEPTOR RELATED, ISOFORM J"/>
    <property type="match status" value="1"/>
</dbReference>
<feature type="compositionally biased region" description="Low complexity" evidence="11">
    <location>
        <begin position="21"/>
        <end position="31"/>
    </location>
</feature>
<evidence type="ECO:0000313" key="13">
    <source>
        <dbReference type="EMBL" id="BAG55510.1"/>
    </source>
</evidence>
<dbReference type="PRINTS" id="PR00109">
    <property type="entry name" value="TYRKINASE"/>
</dbReference>
<dbReference type="GO" id="GO:0050793">
    <property type="term" value="P:regulation of developmental process"/>
    <property type="evidence" value="ECO:0007669"/>
    <property type="project" value="UniProtKB-ARBA"/>
</dbReference>
<sequence length="396" mass="43985">RESSTKSGKKASKKITRSRTGSGSSEKSSGGSKKEKSVKQKAAAKSSVAPIPEQTNADNPFSAIGDRTPAPGSLFKRQIHRAGMRAIRAIGAGQFGQVFLALQKMPDGTQVERAVKLLKDVKSEADRKEFIHEAEVMLETQNDSLMSMIGVAVQQRPWLMVLEYVEYGDLRNLLLACQKKNIKLTPKEKLLICKEIGTGMAYMESLNFVHCDLAARNVLVGKNNSIRIGDFGMTRRLKTRVRWRGPAMMKVAIRWSAIEVLQERTFTTKSDVWAFGVVMWEVFAYGAMPWLGLTNANVYSATIAGERMKAPADCPKHIYSLMRSTWNATPEARPTFKDISAELHTCFRNMMKTVPRDIGDCIKNSAAPAPKPVATKAKAADDDIDDNLYLAEYHYT</sequence>
<dbReference type="InterPro" id="IPR050122">
    <property type="entry name" value="RTK"/>
</dbReference>
<keyword evidence="8" id="KW-0829">Tyrosine-protein kinase</keyword>
<feature type="non-terminal residue" evidence="13">
    <location>
        <position position="1"/>
    </location>
</feature>
<feature type="compositionally biased region" description="Low complexity" evidence="11">
    <location>
        <begin position="40"/>
        <end position="49"/>
    </location>
</feature>
<feature type="binding site" evidence="10">
    <location>
        <position position="116"/>
    </location>
    <ligand>
        <name>ATP</name>
        <dbReference type="ChEBI" id="CHEBI:30616"/>
    </ligand>
</feature>
<dbReference type="InterPro" id="IPR000719">
    <property type="entry name" value="Prot_kinase_dom"/>
</dbReference>
<comment type="catalytic activity">
    <reaction evidence="9">
        <text>L-tyrosyl-[protein] + ATP = O-phospho-L-tyrosyl-[protein] + ADP + H(+)</text>
        <dbReference type="Rhea" id="RHEA:10596"/>
        <dbReference type="Rhea" id="RHEA-COMP:10136"/>
        <dbReference type="Rhea" id="RHEA-COMP:20101"/>
        <dbReference type="ChEBI" id="CHEBI:15378"/>
        <dbReference type="ChEBI" id="CHEBI:30616"/>
        <dbReference type="ChEBI" id="CHEBI:46858"/>
        <dbReference type="ChEBI" id="CHEBI:61978"/>
        <dbReference type="ChEBI" id="CHEBI:456216"/>
        <dbReference type="EC" id="2.7.10.1"/>
    </reaction>
</comment>
<feature type="domain" description="Protein kinase" evidence="12">
    <location>
        <begin position="84"/>
        <end position="347"/>
    </location>
</feature>
<dbReference type="PROSITE" id="PS00107">
    <property type="entry name" value="PROTEIN_KINASE_ATP"/>
    <property type="match status" value="1"/>
</dbReference>
<dbReference type="PROSITE" id="PS50011">
    <property type="entry name" value="PROTEIN_KINASE_DOM"/>
    <property type="match status" value="1"/>
</dbReference>
<dbReference type="GO" id="GO:0005524">
    <property type="term" value="F:ATP binding"/>
    <property type="evidence" value="ECO:0007669"/>
    <property type="project" value="UniProtKB-UniRule"/>
</dbReference>
<evidence type="ECO:0000259" key="12">
    <source>
        <dbReference type="PROSITE" id="PS50011"/>
    </source>
</evidence>
<dbReference type="GO" id="GO:0004714">
    <property type="term" value="F:transmembrane receptor protein tyrosine kinase activity"/>
    <property type="evidence" value="ECO:0007669"/>
    <property type="project" value="UniProtKB-EC"/>
</dbReference>
<dbReference type="PROSITE" id="PS00109">
    <property type="entry name" value="PROTEIN_KINASE_TYR"/>
    <property type="match status" value="1"/>
</dbReference>
<dbReference type="Pfam" id="PF07714">
    <property type="entry name" value="PK_Tyr_Ser-Thr"/>
    <property type="match status" value="1"/>
</dbReference>
<keyword evidence="5 13" id="KW-0418">Kinase</keyword>
<evidence type="ECO:0000256" key="9">
    <source>
        <dbReference type="ARBA" id="ARBA00051243"/>
    </source>
</evidence>
<feature type="region of interest" description="Disordered" evidence="11">
    <location>
        <begin position="1"/>
        <end position="69"/>
    </location>
</feature>
<dbReference type="GO" id="GO:0007169">
    <property type="term" value="P:cell surface receptor protein tyrosine kinase signaling pathway"/>
    <property type="evidence" value="ECO:0007669"/>
    <property type="project" value="TreeGrafter"/>
</dbReference>
<dbReference type="Gene3D" id="1.10.510.10">
    <property type="entry name" value="Transferase(Phosphotransferase) domain 1"/>
    <property type="match status" value="1"/>
</dbReference>
<dbReference type="GO" id="GO:0043235">
    <property type="term" value="C:receptor complex"/>
    <property type="evidence" value="ECO:0007669"/>
    <property type="project" value="TreeGrafter"/>
</dbReference>
<dbReference type="SUPFAM" id="SSF56112">
    <property type="entry name" value="Protein kinase-like (PK-like)"/>
    <property type="match status" value="1"/>
</dbReference>
<keyword evidence="3" id="KW-0808">Transferase</keyword>
<dbReference type="GO" id="GO:0048468">
    <property type="term" value="P:cell development"/>
    <property type="evidence" value="ECO:0007669"/>
    <property type="project" value="UniProtKB-ARBA"/>
</dbReference>
<evidence type="ECO:0000256" key="7">
    <source>
        <dbReference type="ARBA" id="ARBA00023136"/>
    </source>
</evidence>
<evidence type="ECO:0000256" key="2">
    <source>
        <dbReference type="ARBA" id="ARBA00004308"/>
    </source>
</evidence>
<gene>
    <name evidence="13" type="primary">SdPTK-l</name>
</gene>
<dbReference type="EMBL" id="AB098188">
    <property type="protein sequence ID" value="BAG55510.1"/>
    <property type="molecule type" value="mRNA"/>
</dbReference>
<evidence type="ECO:0000256" key="3">
    <source>
        <dbReference type="ARBA" id="ARBA00022679"/>
    </source>
</evidence>
<dbReference type="InterPro" id="IPR008266">
    <property type="entry name" value="Tyr_kinase_AS"/>
</dbReference>
<dbReference type="FunFam" id="1.10.510.10:FF:001512">
    <property type="entry name" value="Receptor tyrosine-protein kinase erbB-2"/>
    <property type="match status" value="1"/>
</dbReference>
<evidence type="ECO:0000256" key="4">
    <source>
        <dbReference type="ARBA" id="ARBA00022741"/>
    </source>
</evidence>
<dbReference type="AlphaFoldDB" id="B3XVX5"/>
<dbReference type="InterPro" id="IPR001245">
    <property type="entry name" value="Ser-Thr/Tyr_kinase_cat_dom"/>
</dbReference>
<comment type="subcellular location">
    <subcellularLocation>
        <location evidence="2">Endomembrane system</location>
    </subcellularLocation>
    <subcellularLocation>
        <location evidence="1">Membrane</location>
        <topology evidence="1">Single-pass membrane protein</topology>
    </subcellularLocation>
</comment>
<evidence type="ECO:0000256" key="6">
    <source>
        <dbReference type="ARBA" id="ARBA00022840"/>
    </source>
</evidence>
<evidence type="ECO:0000256" key="5">
    <source>
        <dbReference type="ARBA" id="ARBA00022777"/>
    </source>
</evidence>